<accession>A0ABT9ERS3</accession>
<keyword evidence="4" id="KW-1133">Transmembrane helix</keyword>
<dbReference type="RefSeq" id="WP_075172827.1">
    <property type="nucleotide sequence ID" value="NZ_CAXHZV010000002.1"/>
</dbReference>
<evidence type="ECO:0000256" key="2">
    <source>
        <dbReference type="ARBA" id="ARBA00022519"/>
    </source>
</evidence>
<dbReference type="PANTHER" id="PTHR37481:SF1">
    <property type="entry name" value="LIPOPOLYSACCHARIDE EXPORT SYSTEM PROTEIN LPTC"/>
    <property type="match status" value="1"/>
</dbReference>
<dbReference type="EMBL" id="JAUYVO010000002">
    <property type="protein sequence ID" value="MDP2521654.1"/>
    <property type="molecule type" value="Genomic_DNA"/>
</dbReference>
<evidence type="ECO:0000256" key="3">
    <source>
        <dbReference type="ARBA" id="ARBA00022692"/>
    </source>
</evidence>
<proteinExistence type="predicted"/>
<evidence type="ECO:0000256" key="1">
    <source>
        <dbReference type="ARBA" id="ARBA00022475"/>
    </source>
</evidence>
<evidence type="ECO:0000256" key="4">
    <source>
        <dbReference type="ARBA" id="ARBA00022989"/>
    </source>
</evidence>
<evidence type="ECO:0000313" key="7">
    <source>
        <dbReference type="Proteomes" id="UP001177341"/>
    </source>
</evidence>
<dbReference type="Pfam" id="PF06835">
    <property type="entry name" value="LptC"/>
    <property type="match status" value="1"/>
</dbReference>
<evidence type="ECO:0000313" key="6">
    <source>
        <dbReference type="EMBL" id="MDP2521654.1"/>
    </source>
</evidence>
<keyword evidence="7" id="KW-1185">Reference proteome</keyword>
<keyword evidence="5" id="KW-0472">Membrane</keyword>
<dbReference type="Gene3D" id="2.60.450.10">
    <property type="entry name" value="Lipopolysaccharide (LPS) transport protein A like domain"/>
    <property type="match status" value="1"/>
</dbReference>
<dbReference type="NCBIfam" id="TIGR04409">
    <property type="entry name" value="LptC_YrbK"/>
    <property type="match status" value="1"/>
</dbReference>
<dbReference type="PANTHER" id="PTHR37481">
    <property type="entry name" value="LIPOPOLYSACCHARIDE EXPORT SYSTEM PROTEIN LPTC"/>
    <property type="match status" value="1"/>
</dbReference>
<sequence>MLLNQSKARVAVASILLLPLLAYWIINPDDVQETPTQSALSQGADYYLKGSKVKEFDEQGKLKATLSAAELTHFPDQALSRLLSPSVEMQDEKGTPVTLTSKTGTLFDNEDRMTLDEDVRVTHNPNMPDASLLTTSSLNFDRRSGIASTDLPVKITNQQFETTATGMTININSRTSDLLSDVKGTFYVEP</sequence>
<dbReference type="Proteomes" id="UP001177341">
    <property type="component" value="Unassembled WGS sequence"/>
</dbReference>
<organism evidence="6 7">
    <name type="scientific">Neptunomonas phycophila</name>
    <dbReference type="NCBI Taxonomy" id="1572645"/>
    <lineage>
        <taxon>Bacteria</taxon>
        <taxon>Pseudomonadati</taxon>
        <taxon>Pseudomonadota</taxon>
        <taxon>Gammaproteobacteria</taxon>
        <taxon>Oceanospirillales</taxon>
        <taxon>Oceanospirillaceae</taxon>
        <taxon>Neptunomonas</taxon>
    </lineage>
</organism>
<dbReference type="GeneID" id="89456991"/>
<comment type="caution">
    <text evidence="6">The sequence shown here is derived from an EMBL/GenBank/DDBJ whole genome shotgun (WGS) entry which is preliminary data.</text>
</comment>
<protein>
    <submittedName>
        <fullName evidence="6">LPS export ABC transporter periplasmic protein LptC</fullName>
    </submittedName>
</protein>
<keyword evidence="1" id="KW-1003">Cell membrane</keyword>
<dbReference type="InterPro" id="IPR010664">
    <property type="entry name" value="LipoPS_assembly_LptC-rel"/>
</dbReference>
<evidence type="ECO:0000256" key="5">
    <source>
        <dbReference type="ARBA" id="ARBA00023136"/>
    </source>
</evidence>
<reference evidence="6" key="1">
    <citation type="submission" date="2023-07" db="EMBL/GenBank/DDBJ databases">
        <title>Genome content predicts the carbon catabolic preferences of heterotrophic bacteria.</title>
        <authorList>
            <person name="Gralka M."/>
        </authorList>
    </citation>
    <scope>NUCLEOTIDE SEQUENCE</scope>
    <source>
        <strain evidence="6">5G01</strain>
    </source>
</reference>
<name>A0ABT9ERS3_9GAMM</name>
<keyword evidence="2" id="KW-0997">Cell inner membrane</keyword>
<dbReference type="InterPro" id="IPR026265">
    <property type="entry name" value="LptC"/>
</dbReference>
<gene>
    <name evidence="6" type="primary">lptC</name>
    <name evidence="6" type="ORF">Q8W30_03635</name>
</gene>
<keyword evidence="3" id="KW-0812">Transmembrane</keyword>
<dbReference type="InterPro" id="IPR052363">
    <property type="entry name" value="LPS_export_LptC"/>
</dbReference>